<dbReference type="InterPro" id="IPR001792">
    <property type="entry name" value="Acylphosphatase-like_dom"/>
</dbReference>
<dbReference type="GO" id="GO:0003998">
    <property type="term" value="F:acylphosphatase activity"/>
    <property type="evidence" value="ECO:0007669"/>
    <property type="project" value="UniProtKB-EC"/>
</dbReference>
<reference evidence="7 8" key="1">
    <citation type="submission" date="2019-08" db="EMBL/GenBank/DDBJ databases">
        <title>Deep-cultivation of Planctomycetes and their phenomic and genomic characterization uncovers novel biology.</title>
        <authorList>
            <person name="Wiegand S."/>
            <person name="Jogler M."/>
            <person name="Boedeker C."/>
            <person name="Pinto D."/>
            <person name="Vollmers J."/>
            <person name="Rivas-Marin E."/>
            <person name="Kohn T."/>
            <person name="Peeters S.H."/>
            <person name="Heuer A."/>
            <person name="Rast P."/>
            <person name="Oberbeckmann S."/>
            <person name="Bunk B."/>
            <person name="Jeske O."/>
            <person name="Meyerdierks A."/>
            <person name="Storesund J.E."/>
            <person name="Kallscheuer N."/>
            <person name="Luecker S."/>
            <person name="Lage O.M."/>
            <person name="Pohl T."/>
            <person name="Merkel B.J."/>
            <person name="Hornburger P."/>
            <person name="Mueller R.-W."/>
            <person name="Bruemmer F."/>
            <person name="Labrenz M."/>
            <person name="Spormann A.M."/>
            <person name="Op den Camp H."/>
            <person name="Overmann J."/>
            <person name="Amann R."/>
            <person name="Jetten M.S.M."/>
            <person name="Mascher T."/>
            <person name="Medema M.H."/>
            <person name="Devos D.P."/>
            <person name="Kaster A.-K."/>
            <person name="Ovreas L."/>
            <person name="Rohde M."/>
            <person name="Galperin M.Y."/>
            <person name="Jogler C."/>
        </authorList>
    </citation>
    <scope>NUCLEOTIDE SEQUENCE [LARGE SCALE GENOMIC DNA]</scope>
    <source>
        <strain evidence="7 8">OJF2</strain>
    </source>
</reference>
<evidence type="ECO:0000256" key="2">
    <source>
        <dbReference type="ARBA" id="ARBA00012150"/>
    </source>
</evidence>
<accession>A0A5B9W918</accession>
<dbReference type="PANTHER" id="PTHR47268">
    <property type="entry name" value="ACYLPHOSPHATASE"/>
    <property type="match status" value="1"/>
</dbReference>
<dbReference type="Pfam" id="PF00708">
    <property type="entry name" value="Acylphosphatase"/>
    <property type="match status" value="1"/>
</dbReference>
<dbReference type="AlphaFoldDB" id="A0A5B9W918"/>
<dbReference type="SUPFAM" id="SSF54975">
    <property type="entry name" value="Acylphosphatase/BLUF domain-like"/>
    <property type="match status" value="1"/>
</dbReference>
<protein>
    <recommendedName>
        <fullName evidence="2 4">acylphosphatase</fullName>
        <ecNumber evidence="2 4">3.6.1.7</ecNumber>
    </recommendedName>
</protein>
<proteinExistence type="inferred from homology"/>
<dbReference type="OrthoDB" id="9808093at2"/>
<dbReference type="PANTHER" id="PTHR47268:SF4">
    <property type="entry name" value="ACYLPHOSPHATASE"/>
    <property type="match status" value="1"/>
</dbReference>
<comment type="similarity">
    <text evidence="1 5">Belongs to the acylphosphatase family.</text>
</comment>
<name>A0A5B9W918_9BACT</name>
<organism evidence="7 8">
    <name type="scientific">Aquisphaera giovannonii</name>
    <dbReference type="NCBI Taxonomy" id="406548"/>
    <lineage>
        <taxon>Bacteria</taxon>
        <taxon>Pseudomonadati</taxon>
        <taxon>Planctomycetota</taxon>
        <taxon>Planctomycetia</taxon>
        <taxon>Isosphaerales</taxon>
        <taxon>Isosphaeraceae</taxon>
        <taxon>Aquisphaera</taxon>
    </lineage>
</organism>
<dbReference type="Gene3D" id="3.30.70.100">
    <property type="match status" value="1"/>
</dbReference>
<evidence type="ECO:0000256" key="4">
    <source>
        <dbReference type="PROSITE-ProRule" id="PRU00520"/>
    </source>
</evidence>
<evidence type="ECO:0000256" key="3">
    <source>
        <dbReference type="ARBA" id="ARBA00047645"/>
    </source>
</evidence>
<evidence type="ECO:0000256" key="1">
    <source>
        <dbReference type="ARBA" id="ARBA00005614"/>
    </source>
</evidence>
<evidence type="ECO:0000259" key="6">
    <source>
        <dbReference type="PROSITE" id="PS51160"/>
    </source>
</evidence>
<comment type="catalytic activity">
    <reaction evidence="3 4">
        <text>an acyl phosphate + H2O = a carboxylate + phosphate + H(+)</text>
        <dbReference type="Rhea" id="RHEA:14965"/>
        <dbReference type="ChEBI" id="CHEBI:15377"/>
        <dbReference type="ChEBI" id="CHEBI:15378"/>
        <dbReference type="ChEBI" id="CHEBI:29067"/>
        <dbReference type="ChEBI" id="CHEBI:43474"/>
        <dbReference type="ChEBI" id="CHEBI:59918"/>
        <dbReference type="EC" id="3.6.1.7"/>
    </reaction>
</comment>
<dbReference type="InterPro" id="IPR036046">
    <property type="entry name" value="Acylphosphatase-like_dom_sf"/>
</dbReference>
<dbReference type="RefSeq" id="WP_148596718.1">
    <property type="nucleotide sequence ID" value="NZ_CP042997.1"/>
</dbReference>
<dbReference type="EC" id="3.6.1.7" evidence="2 4"/>
<feature type="domain" description="Acylphosphatase-like" evidence="6">
    <location>
        <begin position="5"/>
        <end position="92"/>
    </location>
</feature>
<keyword evidence="8" id="KW-1185">Reference proteome</keyword>
<dbReference type="KEGG" id="agv:OJF2_57030"/>
<dbReference type="EMBL" id="CP042997">
    <property type="protein sequence ID" value="QEH37116.1"/>
    <property type="molecule type" value="Genomic_DNA"/>
</dbReference>
<feature type="active site" evidence="4">
    <location>
        <position position="38"/>
    </location>
</feature>
<sequence length="92" mass="10254">MPLVRRRYFFSGHVQGVGFRATCRHLAGGYQVLGHVRNLSDGRVELLAEGSSAEIDRLIEAIKSEMGHYIRETTVHDEPCGEPALTSFAIRL</sequence>
<dbReference type="Proteomes" id="UP000324233">
    <property type="component" value="Chromosome"/>
</dbReference>
<dbReference type="InterPro" id="IPR020456">
    <property type="entry name" value="Acylphosphatase"/>
</dbReference>
<feature type="active site" evidence="4">
    <location>
        <position position="20"/>
    </location>
</feature>
<dbReference type="PROSITE" id="PS51160">
    <property type="entry name" value="ACYLPHOSPHATASE_3"/>
    <property type="match status" value="1"/>
</dbReference>
<keyword evidence="4 7" id="KW-0378">Hydrolase</keyword>
<evidence type="ECO:0000313" key="7">
    <source>
        <dbReference type="EMBL" id="QEH37116.1"/>
    </source>
</evidence>
<gene>
    <name evidence="7" type="primary">yccX</name>
    <name evidence="7" type="ORF">OJF2_57030</name>
</gene>
<evidence type="ECO:0000256" key="5">
    <source>
        <dbReference type="RuleBase" id="RU004168"/>
    </source>
</evidence>
<evidence type="ECO:0000313" key="8">
    <source>
        <dbReference type="Proteomes" id="UP000324233"/>
    </source>
</evidence>